<accession>A0A5S9F2U7</accession>
<organism evidence="3 4">
    <name type="scientific">Uabimicrobium amorphum</name>
    <dbReference type="NCBI Taxonomy" id="2596890"/>
    <lineage>
        <taxon>Bacteria</taxon>
        <taxon>Pseudomonadati</taxon>
        <taxon>Planctomycetota</taxon>
        <taxon>Candidatus Uabimicrobiia</taxon>
        <taxon>Candidatus Uabimicrobiales</taxon>
        <taxon>Candidatus Uabimicrobiaceae</taxon>
        <taxon>Candidatus Uabimicrobium</taxon>
    </lineage>
</organism>
<feature type="signal peptide" evidence="1">
    <location>
        <begin position="1"/>
        <end position="23"/>
    </location>
</feature>
<dbReference type="Proteomes" id="UP000326354">
    <property type="component" value="Chromosome"/>
</dbReference>
<keyword evidence="1" id="KW-0732">Signal</keyword>
<sequence length="466" mass="51140">MMKISKNRCITALCFSIVLLCFACETQQQQANTEEQPVQIVIQEVDTRPPSLNNIEPANGSVFNHSTENITISGVITDASDINTMTINSQKVNFAQVAEENSLKIYGFTTNMDIKEGTNSFVLEATDQDGNKYEHRFSYVRKEPEFVKELIVKPEVKELSLAGTTFVEVFATDGEKQRPLTAAEVTLKAQQGYFSGFQYHAPAYGGMDVITATYPDQKAKGKVYLVIHSPKLKQTVTGPDNIQIGKTGKYKIKIENPGDRDAVDARIAVQLPDFLKAEDINSGKFIAAVNELHWSLGDMSSGATKEIEFSVRALNAQRGKIVVSALSAKEEIIKEAHAVKVTGEVAVEHFCVPSIAEIEKNITTQVQIVANEDVKNLKLNYEFSDECVFVSAEVIVDGAKVGSANSGKNIQFSAVASLDKGKSVTYKLTFLVKRYGQMNNTARVTLASERGEEVETADVLTIPTLD</sequence>
<dbReference type="KEGG" id="uam:UABAM_01845"/>
<dbReference type="Gene3D" id="2.60.40.10">
    <property type="entry name" value="Immunoglobulins"/>
    <property type="match status" value="2"/>
</dbReference>
<protein>
    <submittedName>
        <fullName evidence="3">Large cysteine-rich periplasmic protein OmcB</fullName>
    </submittedName>
</protein>
<reference evidence="3 4" key="1">
    <citation type="submission" date="2019-08" db="EMBL/GenBank/DDBJ databases">
        <title>Complete genome sequence of Candidatus Uab amorphum.</title>
        <authorList>
            <person name="Shiratori T."/>
            <person name="Suzuki S."/>
            <person name="Kakizawa Y."/>
            <person name="Ishida K."/>
        </authorList>
    </citation>
    <scope>NUCLEOTIDE SEQUENCE [LARGE SCALE GENOMIC DNA]</scope>
    <source>
        <strain evidence="3 4">SRT547</strain>
    </source>
</reference>
<evidence type="ECO:0000313" key="4">
    <source>
        <dbReference type="Proteomes" id="UP000326354"/>
    </source>
</evidence>
<dbReference type="Pfam" id="PF01345">
    <property type="entry name" value="DUF11"/>
    <property type="match status" value="1"/>
</dbReference>
<dbReference type="EMBL" id="AP019860">
    <property type="protein sequence ID" value="BBM83493.1"/>
    <property type="molecule type" value="Genomic_DNA"/>
</dbReference>
<dbReference type="AlphaFoldDB" id="A0A5S9F2U7"/>
<dbReference type="OrthoDB" id="282600at2"/>
<evidence type="ECO:0000256" key="1">
    <source>
        <dbReference type="SAM" id="SignalP"/>
    </source>
</evidence>
<evidence type="ECO:0000313" key="3">
    <source>
        <dbReference type="EMBL" id="BBM83493.1"/>
    </source>
</evidence>
<feature type="chain" id="PRO_5024997569" evidence="1">
    <location>
        <begin position="24"/>
        <end position="466"/>
    </location>
</feature>
<dbReference type="RefSeq" id="WP_151967691.1">
    <property type="nucleotide sequence ID" value="NZ_AP019860.1"/>
</dbReference>
<name>A0A5S9F2U7_UABAM</name>
<gene>
    <name evidence="3" type="ORF">UABAM_01845</name>
</gene>
<keyword evidence="4" id="KW-1185">Reference proteome</keyword>
<dbReference type="InterPro" id="IPR001434">
    <property type="entry name" value="OmcB-like_DUF11"/>
</dbReference>
<dbReference type="InterPro" id="IPR013783">
    <property type="entry name" value="Ig-like_fold"/>
</dbReference>
<evidence type="ECO:0000259" key="2">
    <source>
        <dbReference type="Pfam" id="PF01345"/>
    </source>
</evidence>
<feature type="domain" description="DUF11" evidence="2">
    <location>
        <begin position="234"/>
        <end position="325"/>
    </location>
</feature>
<proteinExistence type="predicted"/>